<name>L0D9I2_SINAD</name>
<dbReference type="KEGG" id="saci:Sinac_1129"/>
<gene>
    <name evidence="2" type="ordered locus">Sinac_1129</name>
</gene>
<organism evidence="2 3">
    <name type="scientific">Singulisphaera acidiphila (strain ATCC BAA-1392 / DSM 18658 / VKM B-2454 / MOB10)</name>
    <dbReference type="NCBI Taxonomy" id="886293"/>
    <lineage>
        <taxon>Bacteria</taxon>
        <taxon>Pseudomonadati</taxon>
        <taxon>Planctomycetota</taxon>
        <taxon>Planctomycetia</taxon>
        <taxon>Isosphaerales</taxon>
        <taxon>Isosphaeraceae</taxon>
        <taxon>Singulisphaera</taxon>
    </lineage>
</organism>
<evidence type="ECO:0000256" key="1">
    <source>
        <dbReference type="SAM" id="MobiDB-lite"/>
    </source>
</evidence>
<dbReference type="OrthoDB" id="290523at2"/>
<accession>L0D9I2</accession>
<reference evidence="2 3" key="1">
    <citation type="submission" date="2012-02" db="EMBL/GenBank/DDBJ databases">
        <title>Complete sequence of chromosome of Singulisphaera acidiphila DSM 18658.</title>
        <authorList>
            <consortium name="US DOE Joint Genome Institute (JGI-PGF)"/>
            <person name="Lucas S."/>
            <person name="Copeland A."/>
            <person name="Lapidus A."/>
            <person name="Glavina del Rio T."/>
            <person name="Dalin E."/>
            <person name="Tice H."/>
            <person name="Bruce D."/>
            <person name="Goodwin L."/>
            <person name="Pitluck S."/>
            <person name="Peters L."/>
            <person name="Ovchinnikova G."/>
            <person name="Chertkov O."/>
            <person name="Kyrpides N."/>
            <person name="Mavromatis K."/>
            <person name="Ivanova N."/>
            <person name="Brettin T."/>
            <person name="Detter J.C."/>
            <person name="Han C."/>
            <person name="Larimer F."/>
            <person name="Land M."/>
            <person name="Hauser L."/>
            <person name="Markowitz V."/>
            <person name="Cheng J.-F."/>
            <person name="Hugenholtz P."/>
            <person name="Woyke T."/>
            <person name="Wu D."/>
            <person name="Tindall B."/>
            <person name="Pomrenke H."/>
            <person name="Brambilla E."/>
            <person name="Klenk H.-P."/>
            <person name="Eisen J.A."/>
        </authorList>
    </citation>
    <scope>NUCLEOTIDE SEQUENCE [LARGE SCALE GENOMIC DNA]</scope>
    <source>
        <strain evidence="3">ATCC BAA-1392 / DSM 18658 / VKM B-2454 / MOB10</strain>
    </source>
</reference>
<dbReference type="EMBL" id="CP003364">
    <property type="protein sequence ID" value="AGA25525.1"/>
    <property type="molecule type" value="Genomic_DNA"/>
</dbReference>
<evidence type="ECO:0000313" key="2">
    <source>
        <dbReference type="EMBL" id="AGA25525.1"/>
    </source>
</evidence>
<proteinExistence type="predicted"/>
<dbReference type="HOGENOM" id="CLU_2013725_0_0_0"/>
<dbReference type="AlphaFoldDB" id="L0D9I2"/>
<dbReference type="RefSeq" id="WP_015244701.1">
    <property type="nucleotide sequence ID" value="NC_019892.1"/>
</dbReference>
<dbReference type="Proteomes" id="UP000010798">
    <property type="component" value="Chromosome"/>
</dbReference>
<keyword evidence="3" id="KW-1185">Reference proteome</keyword>
<sequence length="123" mass="13331">MHPLFAHPFSMKWNVTVLEVAPDGFLSPACQKCQAELDIHQPQADDPNELLGTCSQCGCWHLIQVAPGGTEAWVFNLPGVDFVRETLTQARKEAARKKPGAPKGSTARSPKNRVKLGSEGHSG</sequence>
<protein>
    <submittedName>
        <fullName evidence="2">Uncharacterized protein</fullName>
    </submittedName>
</protein>
<evidence type="ECO:0000313" key="3">
    <source>
        <dbReference type="Proteomes" id="UP000010798"/>
    </source>
</evidence>
<feature type="region of interest" description="Disordered" evidence="1">
    <location>
        <begin position="91"/>
        <end position="123"/>
    </location>
</feature>